<sequence length="60" mass="7108">MKVRVCPDLSNKYIGKKVKLRLTFSCELNYSQEQWELELLPHEPYSQPKGTQSNKILERI</sequence>
<organism evidence="1 2">
    <name type="scientific">Tumebacillus permanentifrigoris</name>
    <dbReference type="NCBI Taxonomy" id="378543"/>
    <lineage>
        <taxon>Bacteria</taxon>
        <taxon>Bacillati</taxon>
        <taxon>Bacillota</taxon>
        <taxon>Bacilli</taxon>
        <taxon>Bacillales</taxon>
        <taxon>Alicyclobacillaceae</taxon>
        <taxon>Tumebacillus</taxon>
    </lineage>
</organism>
<name>A0A316DA43_9BACL</name>
<protein>
    <submittedName>
        <fullName evidence="1">Uncharacterized protein</fullName>
    </submittedName>
</protein>
<comment type="caution">
    <text evidence="1">The sequence shown here is derived from an EMBL/GenBank/DDBJ whole genome shotgun (WGS) entry which is preliminary data.</text>
</comment>
<evidence type="ECO:0000313" key="2">
    <source>
        <dbReference type="Proteomes" id="UP000245634"/>
    </source>
</evidence>
<evidence type="ECO:0000313" key="1">
    <source>
        <dbReference type="EMBL" id="PWK09019.1"/>
    </source>
</evidence>
<dbReference type="EMBL" id="QGGL01000014">
    <property type="protein sequence ID" value="PWK09019.1"/>
    <property type="molecule type" value="Genomic_DNA"/>
</dbReference>
<dbReference type="AlphaFoldDB" id="A0A316DA43"/>
<accession>A0A316DA43</accession>
<proteinExistence type="predicted"/>
<dbReference type="Proteomes" id="UP000245634">
    <property type="component" value="Unassembled WGS sequence"/>
</dbReference>
<gene>
    <name evidence="1" type="ORF">C7459_11485</name>
</gene>
<reference evidence="1 2" key="1">
    <citation type="submission" date="2018-05" db="EMBL/GenBank/DDBJ databases">
        <title>Genomic Encyclopedia of Type Strains, Phase IV (KMG-IV): sequencing the most valuable type-strain genomes for metagenomic binning, comparative biology and taxonomic classification.</title>
        <authorList>
            <person name="Goeker M."/>
        </authorList>
    </citation>
    <scope>NUCLEOTIDE SEQUENCE [LARGE SCALE GENOMIC DNA]</scope>
    <source>
        <strain evidence="1 2">DSM 18773</strain>
    </source>
</reference>
<keyword evidence="2" id="KW-1185">Reference proteome</keyword>